<evidence type="ECO:0000256" key="1">
    <source>
        <dbReference type="ARBA" id="ARBA00022516"/>
    </source>
</evidence>
<organism evidence="4 5">
    <name type="scientific">Halarcobacter ebronensis</name>
    <dbReference type="NCBI Taxonomy" id="1462615"/>
    <lineage>
        <taxon>Bacteria</taxon>
        <taxon>Pseudomonadati</taxon>
        <taxon>Campylobacterota</taxon>
        <taxon>Epsilonproteobacteria</taxon>
        <taxon>Campylobacterales</taxon>
        <taxon>Arcobacteraceae</taxon>
        <taxon>Halarcobacter</taxon>
    </lineage>
</organism>
<dbReference type="RefSeq" id="WP_128981050.1">
    <property type="nucleotide sequence ID" value="NZ_PDKJ01000006.1"/>
</dbReference>
<dbReference type="PANTHER" id="PTHR38764">
    <property type="entry name" value="ACYL CARRIER PROTEIN PHOSPHODIESTERASE"/>
    <property type="match status" value="1"/>
</dbReference>
<dbReference type="Pfam" id="PF04336">
    <property type="entry name" value="ACP_PD"/>
    <property type="match status" value="1"/>
</dbReference>
<dbReference type="AlphaFoldDB" id="A0A4V1LRI0"/>
<proteinExistence type="predicted"/>
<dbReference type="PANTHER" id="PTHR38764:SF1">
    <property type="entry name" value="ACYL CARRIER PROTEIN PHOSPHODIESTERASE"/>
    <property type="match status" value="1"/>
</dbReference>
<dbReference type="GO" id="GO:0006633">
    <property type="term" value="P:fatty acid biosynthetic process"/>
    <property type="evidence" value="ECO:0007669"/>
    <property type="project" value="InterPro"/>
</dbReference>
<sequence>MNWIAHIFLSEYNIDFQIANYLADPLKGRVWEKANENIKKGMLIHKKIDAYTDSHEKFKKSKNRLGEKGLLKAVVMDLTYDYLLTKNWDKFCNIPQKEFLDTFHYNAKKELKNIPQEASFYLKRLIEHEILHQYNSLEELQIAFNRVDYKLSSKLKSRDNCSRYLNIVEKNIKGIEEDFLLFFPDICEEIKKDFDKSKIKHWKI</sequence>
<dbReference type="InterPro" id="IPR007431">
    <property type="entry name" value="ACP_PD"/>
</dbReference>
<evidence type="ECO:0000313" key="5">
    <source>
        <dbReference type="Proteomes" id="UP000290172"/>
    </source>
</evidence>
<dbReference type="GO" id="GO:0008770">
    <property type="term" value="F:[acyl-carrier-protein] phosphodiesterase activity"/>
    <property type="evidence" value="ECO:0007669"/>
    <property type="project" value="InterPro"/>
</dbReference>
<gene>
    <name evidence="4" type="ORF">CRV08_08430</name>
</gene>
<comment type="caution">
    <text evidence="4">The sequence shown here is derived from an EMBL/GenBank/DDBJ whole genome shotgun (WGS) entry which is preliminary data.</text>
</comment>
<name>A0A4V1LRI0_9BACT</name>
<accession>A0A4V1LRI0</accession>
<protein>
    <recommendedName>
        <fullName evidence="6">ACP phosphodiesterase</fullName>
    </recommendedName>
</protein>
<evidence type="ECO:0000256" key="3">
    <source>
        <dbReference type="ARBA" id="ARBA00023098"/>
    </source>
</evidence>
<dbReference type="Proteomes" id="UP000290172">
    <property type="component" value="Unassembled WGS sequence"/>
</dbReference>
<dbReference type="EMBL" id="PDKJ01000006">
    <property type="protein sequence ID" value="RXJ68268.1"/>
    <property type="molecule type" value="Genomic_DNA"/>
</dbReference>
<evidence type="ECO:0008006" key="6">
    <source>
        <dbReference type="Google" id="ProtNLM"/>
    </source>
</evidence>
<keyword evidence="1" id="KW-0444">Lipid biosynthesis</keyword>
<keyword evidence="2" id="KW-0378">Hydrolase</keyword>
<evidence type="ECO:0000256" key="2">
    <source>
        <dbReference type="ARBA" id="ARBA00022801"/>
    </source>
</evidence>
<keyword evidence="3" id="KW-0443">Lipid metabolism</keyword>
<evidence type="ECO:0000313" key="4">
    <source>
        <dbReference type="EMBL" id="RXJ68268.1"/>
    </source>
</evidence>
<reference evidence="4 5" key="1">
    <citation type="submission" date="2017-10" db="EMBL/GenBank/DDBJ databases">
        <title>Genomics of the genus Arcobacter.</title>
        <authorList>
            <person name="Perez-Cataluna A."/>
            <person name="Figueras M.J."/>
        </authorList>
    </citation>
    <scope>NUCLEOTIDE SEQUENCE [LARGE SCALE GENOMIC DNA]</scope>
    <source>
        <strain evidence="4 5">CECT 8993</strain>
    </source>
</reference>